<keyword evidence="2" id="KW-1185">Reference proteome</keyword>
<dbReference type="AlphaFoldDB" id="A0A0C2MDE3"/>
<evidence type="ECO:0000313" key="2">
    <source>
        <dbReference type="Proteomes" id="UP000031668"/>
    </source>
</evidence>
<proteinExistence type="predicted"/>
<evidence type="ECO:0000313" key="1">
    <source>
        <dbReference type="EMBL" id="KII65151.1"/>
    </source>
</evidence>
<accession>A0A0C2MDE3</accession>
<organism evidence="1 2">
    <name type="scientific">Thelohanellus kitauei</name>
    <name type="common">Myxosporean</name>
    <dbReference type="NCBI Taxonomy" id="669202"/>
    <lineage>
        <taxon>Eukaryota</taxon>
        <taxon>Metazoa</taxon>
        <taxon>Cnidaria</taxon>
        <taxon>Myxozoa</taxon>
        <taxon>Myxosporea</taxon>
        <taxon>Bivalvulida</taxon>
        <taxon>Platysporina</taxon>
        <taxon>Myxobolidae</taxon>
        <taxon>Thelohanellus</taxon>
    </lineage>
</organism>
<dbReference type="EMBL" id="JWZT01003985">
    <property type="protein sequence ID" value="KII65151.1"/>
    <property type="molecule type" value="Genomic_DNA"/>
</dbReference>
<gene>
    <name evidence="1" type="ORF">RF11_10694</name>
</gene>
<reference evidence="1 2" key="1">
    <citation type="journal article" date="2014" name="Genome Biol. Evol.">
        <title>The genome of the myxosporean Thelohanellus kitauei shows adaptations to nutrient acquisition within its fish host.</title>
        <authorList>
            <person name="Yang Y."/>
            <person name="Xiong J."/>
            <person name="Zhou Z."/>
            <person name="Huo F."/>
            <person name="Miao W."/>
            <person name="Ran C."/>
            <person name="Liu Y."/>
            <person name="Zhang J."/>
            <person name="Feng J."/>
            <person name="Wang M."/>
            <person name="Wang M."/>
            <person name="Wang L."/>
            <person name="Yao B."/>
        </authorList>
    </citation>
    <scope>NUCLEOTIDE SEQUENCE [LARGE SCALE GENOMIC DNA]</scope>
    <source>
        <strain evidence="1">Wuqing</strain>
    </source>
</reference>
<comment type="caution">
    <text evidence="1">The sequence shown here is derived from an EMBL/GenBank/DDBJ whole genome shotgun (WGS) entry which is preliminary data.</text>
</comment>
<name>A0A0C2MDE3_THEKT</name>
<protein>
    <submittedName>
        <fullName evidence="1">Uncharacterized protein</fullName>
    </submittedName>
</protein>
<sequence length="148" mass="17059">MNRTKPLDEDGNIEENLLDDHLGEFIWRRTLWGSMGGRRNLNQRIKITKAKYHRWPNVDLTWVLGDVERTPETQAFIFEALSGTLINQIVDYQGPRSTGSTSITDCDEKPAGIQFREIRGELPKHVIWAKVAQRASTILNDSFYLCKK</sequence>
<dbReference type="Proteomes" id="UP000031668">
    <property type="component" value="Unassembled WGS sequence"/>
</dbReference>
<dbReference type="OrthoDB" id="5598606at2759"/>